<dbReference type="EMBL" id="CATQJA010002710">
    <property type="protein sequence ID" value="CAJ0587695.1"/>
    <property type="molecule type" value="Genomic_DNA"/>
</dbReference>
<name>A0AA36DHE6_9BILA</name>
<dbReference type="AlphaFoldDB" id="A0AA36DHE6"/>
<protein>
    <submittedName>
        <fullName evidence="1">Uncharacterized protein</fullName>
    </submittedName>
</protein>
<accession>A0AA36DHE6</accession>
<keyword evidence="2" id="KW-1185">Reference proteome</keyword>
<evidence type="ECO:0000313" key="2">
    <source>
        <dbReference type="Proteomes" id="UP001177023"/>
    </source>
</evidence>
<feature type="non-terminal residue" evidence="1">
    <location>
        <position position="80"/>
    </location>
</feature>
<sequence length="80" mass="9417">MLQPWARLSCRFLAIFFVFALSVGQFLQNIKRIVAMLFGWCSPFPADEHVLRHQKRGFVNDVCPFSVNMLFTDTSRFFLR</sequence>
<gene>
    <name evidence="1" type="ORF">MSPICULIGERA_LOCUS25650</name>
</gene>
<evidence type="ECO:0000313" key="1">
    <source>
        <dbReference type="EMBL" id="CAJ0587695.1"/>
    </source>
</evidence>
<proteinExistence type="predicted"/>
<organism evidence="1 2">
    <name type="scientific">Mesorhabditis spiculigera</name>
    <dbReference type="NCBI Taxonomy" id="96644"/>
    <lineage>
        <taxon>Eukaryota</taxon>
        <taxon>Metazoa</taxon>
        <taxon>Ecdysozoa</taxon>
        <taxon>Nematoda</taxon>
        <taxon>Chromadorea</taxon>
        <taxon>Rhabditida</taxon>
        <taxon>Rhabditina</taxon>
        <taxon>Rhabditomorpha</taxon>
        <taxon>Rhabditoidea</taxon>
        <taxon>Rhabditidae</taxon>
        <taxon>Mesorhabditinae</taxon>
        <taxon>Mesorhabditis</taxon>
    </lineage>
</organism>
<dbReference type="Proteomes" id="UP001177023">
    <property type="component" value="Unassembled WGS sequence"/>
</dbReference>
<reference evidence="1" key="1">
    <citation type="submission" date="2023-06" db="EMBL/GenBank/DDBJ databases">
        <authorList>
            <person name="Delattre M."/>
        </authorList>
    </citation>
    <scope>NUCLEOTIDE SEQUENCE</scope>
    <source>
        <strain evidence="1">AF72</strain>
    </source>
</reference>
<comment type="caution">
    <text evidence="1">The sequence shown here is derived from an EMBL/GenBank/DDBJ whole genome shotgun (WGS) entry which is preliminary data.</text>
</comment>